<dbReference type="PANTHER" id="PTHR10457">
    <property type="entry name" value="MEVALONATE KINASE/GALACTOKINASE"/>
    <property type="match status" value="1"/>
</dbReference>
<organism evidence="12">
    <name type="scientific">Musca domestica</name>
    <name type="common">House fly</name>
    <dbReference type="NCBI Taxonomy" id="7370"/>
    <lineage>
        <taxon>Eukaryota</taxon>
        <taxon>Metazoa</taxon>
        <taxon>Ecdysozoa</taxon>
        <taxon>Arthropoda</taxon>
        <taxon>Hexapoda</taxon>
        <taxon>Insecta</taxon>
        <taxon>Pterygota</taxon>
        <taxon>Neoptera</taxon>
        <taxon>Endopterygota</taxon>
        <taxon>Diptera</taxon>
        <taxon>Brachycera</taxon>
        <taxon>Muscomorpha</taxon>
        <taxon>Muscoidea</taxon>
        <taxon>Muscidae</taxon>
        <taxon>Musca</taxon>
    </lineage>
</organism>
<feature type="domain" description="GHMP kinase C-terminal" evidence="10">
    <location>
        <begin position="304"/>
        <end position="386"/>
    </location>
</feature>
<dbReference type="PROSITE" id="PS00106">
    <property type="entry name" value="GALACTOKINASE"/>
    <property type="match status" value="1"/>
</dbReference>
<sequence>MSTSASSSLLTAKLPTFEEILEAAKETFRQNFGQEPELACCAPGRVNLIGEHVDYNDGYVLPMALPMVTVIVGGQRPGNEVDLITCCAGADDPKHVKFSLTDLQPSQKPKWANYVKGVIHSFMASVGVQLANGFRAVIVSNVPVGAGLSSSAAIEVATLTFLEHFTGHAVESDAERALICQRAEHKFVGMPCGIMDQMISVAGQKDFALKLDCRSLETFQIPFVAGEKDLVVLICNSDVRHELSDSEYPTRRKQCSEALKLMGLKSYRHATEGNLSDLKKTKCEEVLVKRARHVITEIKRTQDAAEALKNHDFAKMGELMTKSHMSLRDDFQVSCIELDVLVDAAINCSGVLGSRMTGGGFGGCTVTLLQQSAVDNVITTMREDFIKKFNKDAAKNIEFYICTPSQGARKVHL</sequence>
<dbReference type="PRINTS" id="PR00473">
    <property type="entry name" value="GALCTOKINASE"/>
</dbReference>
<dbReference type="InterPro" id="IPR014721">
    <property type="entry name" value="Ribsml_uS5_D2-typ_fold_subgr"/>
</dbReference>
<comment type="similarity">
    <text evidence="1">Belongs to the GHMP kinase family. GalK subfamily.</text>
</comment>
<keyword evidence="5" id="KW-0418">Kinase</keyword>
<dbReference type="InterPro" id="IPR006203">
    <property type="entry name" value="GHMP_knse_ATP-bd_CS"/>
</dbReference>
<dbReference type="VEuPathDB" id="VectorBase:MDOMA2_004273"/>
<dbReference type="PANTHER" id="PTHR10457:SF7">
    <property type="entry name" value="GALACTOKINASE-RELATED"/>
    <property type="match status" value="1"/>
</dbReference>
<dbReference type="PIRSF" id="PIRSF000530">
    <property type="entry name" value="Galactokinase"/>
    <property type="match status" value="1"/>
</dbReference>
<dbReference type="STRING" id="7370.A0A1I8N7T3"/>
<evidence type="ECO:0008006" key="13">
    <source>
        <dbReference type="Google" id="ProtNLM"/>
    </source>
</evidence>
<evidence type="ECO:0000313" key="12">
    <source>
        <dbReference type="EnsemblMetazoa" id="MDOA012456-PB"/>
    </source>
</evidence>
<dbReference type="SUPFAM" id="SSF54211">
    <property type="entry name" value="Ribosomal protein S5 domain 2-like"/>
    <property type="match status" value="1"/>
</dbReference>
<protein>
    <recommendedName>
        <fullName evidence="13">Galactokinase</fullName>
    </recommendedName>
</protein>
<feature type="domain" description="Galactokinase N-terminal" evidence="11">
    <location>
        <begin position="26"/>
        <end position="73"/>
    </location>
</feature>
<dbReference type="InterPro" id="IPR013750">
    <property type="entry name" value="GHMP_kinase_C_dom"/>
</dbReference>
<gene>
    <name evidence="12" type="primary">101892530</name>
</gene>
<dbReference type="Gene3D" id="3.30.230.10">
    <property type="match status" value="1"/>
</dbReference>
<evidence type="ECO:0000256" key="1">
    <source>
        <dbReference type="ARBA" id="ARBA00006566"/>
    </source>
</evidence>
<dbReference type="FunFam" id="3.30.70.890:FF:000001">
    <property type="entry name" value="Galactokinase"/>
    <property type="match status" value="1"/>
</dbReference>
<keyword evidence="6" id="KW-0067">ATP-binding</keyword>
<name>A0A1I8N7T3_MUSDO</name>
<evidence type="ECO:0000259" key="9">
    <source>
        <dbReference type="Pfam" id="PF00288"/>
    </source>
</evidence>
<dbReference type="Gene3D" id="3.30.70.890">
    <property type="entry name" value="GHMP kinase, C-terminal domain"/>
    <property type="match status" value="1"/>
</dbReference>
<dbReference type="InterPro" id="IPR006204">
    <property type="entry name" value="GHMP_kinase_N_dom"/>
</dbReference>
<dbReference type="Pfam" id="PF10509">
    <property type="entry name" value="GalKase_gal_bdg"/>
    <property type="match status" value="1"/>
</dbReference>
<evidence type="ECO:0000259" key="11">
    <source>
        <dbReference type="Pfam" id="PF10509"/>
    </source>
</evidence>
<accession>A0A1I8N7T3</accession>
<keyword evidence="8" id="KW-0119">Carbohydrate metabolism</keyword>
<dbReference type="VEuPathDB" id="VectorBase:MDOA012456"/>
<dbReference type="InterPro" id="IPR019539">
    <property type="entry name" value="GalKase_N"/>
</dbReference>
<dbReference type="GO" id="GO:0005829">
    <property type="term" value="C:cytosol"/>
    <property type="evidence" value="ECO:0007669"/>
    <property type="project" value="TreeGrafter"/>
</dbReference>
<keyword evidence="2" id="KW-0808">Transferase</keyword>
<proteinExistence type="inferred from homology"/>
<dbReference type="InterPro" id="IPR000705">
    <property type="entry name" value="Galactokinase"/>
</dbReference>
<dbReference type="InterPro" id="IPR019741">
    <property type="entry name" value="Galactokinase_CS"/>
</dbReference>
<evidence type="ECO:0000256" key="4">
    <source>
        <dbReference type="ARBA" id="ARBA00022741"/>
    </source>
</evidence>
<dbReference type="FunFam" id="3.30.230.10:FF:000040">
    <property type="entry name" value="Galactokinase 1"/>
    <property type="match status" value="1"/>
</dbReference>
<evidence type="ECO:0000256" key="2">
    <source>
        <dbReference type="ARBA" id="ARBA00022679"/>
    </source>
</evidence>
<dbReference type="Pfam" id="PF08544">
    <property type="entry name" value="GHMP_kinases_C"/>
    <property type="match status" value="1"/>
</dbReference>
<dbReference type="PROSITE" id="PS00627">
    <property type="entry name" value="GHMP_KINASES_ATP"/>
    <property type="match status" value="1"/>
</dbReference>
<dbReference type="Pfam" id="PF00288">
    <property type="entry name" value="GHMP_kinases_N"/>
    <property type="match status" value="1"/>
</dbReference>
<dbReference type="GO" id="GO:0004335">
    <property type="term" value="F:galactokinase activity"/>
    <property type="evidence" value="ECO:0007669"/>
    <property type="project" value="InterPro"/>
</dbReference>
<evidence type="ECO:0000256" key="5">
    <source>
        <dbReference type="ARBA" id="ARBA00022777"/>
    </source>
</evidence>
<dbReference type="SUPFAM" id="SSF55060">
    <property type="entry name" value="GHMP Kinase, C-terminal domain"/>
    <property type="match status" value="1"/>
</dbReference>
<dbReference type="GO" id="GO:0006012">
    <property type="term" value="P:galactose metabolic process"/>
    <property type="evidence" value="ECO:0007669"/>
    <property type="project" value="InterPro"/>
</dbReference>
<keyword evidence="3" id="KW-0479">Metal-binding</keyword>
<evidence type="ECO:0000256" key="8">
    <source>
        <dbReference type="ARBA" id="ARBA00023277"/>
    </source>
</evidence>
<dbReference type="NCBIfam" id="TIGR00131">
    <property type="entry name" value="gal_kin"/>
    <property type="match status" value="1"/>
</dbReference>
<dbReference type="InterPro" id="IPR006206">
    <property type="entry name" value="Mevalonate/galactokinase"/>
</dbReference>
<keyword evidence="4" id="KW-0547">Nucleotide-binding</keyword>
<dbReference type="AlphaFoldDB" id="A0A1I8N7T3"/>
<dbReference type="GO" id="GO:0005524">
    <property type="term" value="F:ATP binding"/>
    <property type="evidence" value="ECO:0007669"/>
    <property type="project" value="UniProtKB-KW"/>
</dbReference>
<evidence type="ECO:0000256" key="3">
    <source>
        <dbReference type="ARBA" id="ARBA00022723"/>
    </source>
</evidence>
<dbReference type="PRINTS" id="PR00959">
    <property type="entry name" value="MEVGALKINASE"/>
</dbReference>
<dbReference type="EnsemblMetazoa" id="MDOA012456-RB">
    <property type="protein sequence ID" value="MDOA012456-PB"/>
    <property type="gene ID" value="MDOA012456"/>
</dbReference>
<dbReference type="InterPro" id="IPR036554">
    <property type="entry name" value="GHMP_kinase_C_sf"/>
</dbReference>
<evidence type="ECO:0000259" key="10">
    <source>
        <dbReference type="Pfam" id="PF08544"/>
    </source>
</evidence>
<evidence type="ECO:0000256" key="6">
    <source>
        <dbReference type="ARBA" id="ARBA00022840"/>
    </source>
</evidence>
<dbReference type="InterPro" id="IPR020568">
    <property type="entry name" value="Ribosomal_Su5_D2-typ_SF"/>
</dbReference>
<dbReference type="GO" id="GO:0046872">
    <property type="term" value="F:metal ion binding"/>
    <property type="evidence" value="ECO:0007669"/>
    <property type="project" value="UniProtKB-KW"/>
</dbReference>
<keyword evidence="7" id="KW-0460">Magnesium</keyword>
<evidence type="ECO:0000256" key="7">
    <source>
        <dbReference type="ARBA" id="ARBA00022842"/>
    </source>
</evidence>
<reference evidence="12" key="1">
    <citation type="submission" date="2020-05" db="UniProtKB">
        <authorList>
            <consortium name="EnsemblMetazoa"/>
        </authorList>
    </citation>
    <scope>IDENTIFICATION</scope>
    <source>
        <strain evidence="12">Aabys</strain>
    </source>
</reference>
<feature type="domain" description="GHMP kinase N-terminal" evidence="9">
    <location>
        <begin position="113"/>
        <end position="203"/>
    </location>
</feature>